<name>A0A438FP63_VITVI</name>
<dbReference type="CDD" id="cd00303">
    <property type="entry name" value="retropepsin_like"/>
    <property type="match status" value="1"/>
</dbReference>
<protein>
    <submittedName>
        <fullName evidence="2">Uncharacterized protein</fullName>
    </submittedName>
</protein>
<feature type="region of interest" description="Disordered" evidence="1">
    <location>
        <begin position="74"/>
        <end position="120"/>
    </location>
</feature>
<organism evidence="2 3">
    <name type="scientific">Vitis vinifera</name>
    <name type="common">Grape</name>
    <dbReference type="NCBI Taxonomy" id="29760"/>
    <lineage>
        <taxon>Eukaryota</taxon>
        <taxon>Viridiplantae</taxon>
        <taxon>Streptophyta</taxon>
        <taxon>Embryophyta</taxon>
        <taxon>Tracheophyta</taxon>
        <taxon>Spermatophyta</taxon>
        <taxon>Magnoliopsida</taxon>
        <taxon>eudicotyledons</taxon>
        <taxon>Gunneridae</taxon>
        <taxon>Pentapetalae</taxon>
        <taxon>rosids</taxon>
        <taxon>Vitales</taxon>
        <taxon>Vitaceae</taxon>
        <taxon>Viteae</taxon>
        <taxon>Vitis</taxon>
    </lineage>
</organism>
<gene>
    <name evidence="2" type="ORF">CK203_066023</name>
</gene>
<comment type="caution">
    <text evidence="2">The sequence shown here is derived from an EMBL/GenBank/DDBJ whole genome shotgun (WGS) entry which is preliminary data.</text>
</comment>
<feature type="compositionally biased region" description="Basic and acidic residues" evidence="1">
    <location>
        <begin position="44"/>
        <end position="57"/>
    </location>
</feature>
<reference evidence="2 3" key="1">
    <citation type="journal article" date="2018" name="PLoS Genet.">
        <title>Population sequencing reveals clonal diversity and ancestral inbreeding in the grapevine cultivar Chardonnay.</title>
        <authorList>
            <person name="Roach M.J."/>
            <person name="Johnson D.L."/>
            <person name="Bohlmann J."/>
            <person name="van Vuuren H.J."/>
            <person name="Jones S.J."/>
            <person name="Pretorius I.S."/>
            <person name="Schmidt S.A."/>
            <person name="Borneman A.R."/>
        </authorList>
    </citation>
    <scope>NUCLEOTIDE SEQUENCE [LARGE SCALE GENOMIC DNA]</scope>
    <source>
        <strain evidence="3">cv. Chardonnay</strain>
        <tissue evidence="2">Leaf</tissue>
    </source>
</reference>
<feature type="compositionally biased region" description="Polar residues" evidence="1">
    <location>
        <begin position="23"/>
        <end position="42"/>
    </location>
</feature>
<evidence type="ECO:0000256" key="1">
    <source>
        <dbReference type="SAM" id="MobiDB-lite"/>
    </source>
</evidence>
<evidence type="ECO:0000313" key="2">
    <source>
        <dbReference type="EMBL" id="RVW61711.1"/>
    </source>
</evidence>
<dbReference type="InterPro" id="IPR021109">
    <property type="entry name" value="Peptidase_aspartic_dom_sf"/>
</dbReference>
<dbReference type="Proteomes" id="UP000288805">
    <property type="component" value="Unassembled WGS sequence"/>
</dbReference>
<evidence type="ECO:0000313" key="3">
    <source>
        <dbReference type="Proteomes" id="UP000288805"/>
    </source>
</evidence>
<feature type="compositionally biased region" description="Basic and acidic residues" evidence="1">
    <location>
        <begin position="74"/>
        <end position="104"/>
    </location>
</feature>
<dbReference type="PANTHER" id="PTHR33067:SF32">
    <property type="entry name" value="ASPARTIC PEPTIDASE DDI1-TYPE DOMAIN-CONTAINING PROTEIN"/>
    <property type="match status" value="1"/>
</dbReference>
<dbReference type="EMBL" id="QGNW01000813">
    <property type="protein sequence ID" value="RVW61711.1"/>
    <property type="molecule type" value="Genomic_DNA"/>
</dbReference>
<dbReference type="Gene3D" id="2.40.70.10">
    <property type="entry name" value="Acid Proteases"/>
    <property type="match status" value="1"/>
</dbReference>
<proteinExistence type="predicted"/>
<sequence length="409" mass="45853">MDGMQNDLSQKIDNIQYSISRLTNLNTSNEKGNFPSQPSQNPKGIHEVETQEGESSKLRGVKAVITLRSGKEVDQSLPKVRQEEELMSRKTLVKESNNKEEKSGKKNASKSSIEEEPKIVSEEDMMKKHMPSPFPQALHGKKGIKNSSEILEFLRQVMVNIPLLDMIKQVPTYAKFLKDLCTVKRGLIMSKKAFLTEQALLDLGASVNLLPYSVYKQLGLGGLKPTAITLSLADRSVKIPRGVTEDVLVQVDKFYYPVDFVVLDTDPTVKEANYVPIILRRPFLATSNAIINCRNGNLEESLNESLGVLEERLPEPSDVLAIMSPWRRREEILPLFNKEDAQGAAVDHPPKLVLKPLPVDLKYAYLEEDEKCPVVISSTLTSDQEDSLLGIVRKCKKAIGWQISDLKRD</sequence>
<feature type="region of interest" description="Disordered" evidence="1">
    <location>
        <begin position="23"/>
        <end position="60"/>
    </location>
</feature>
<dbReference type="PANTHER" id="PTHR33067">
    <property type="entry name" value="RNA-DIRECTED DNA POLYMERASE-RELATED"/>
    <property type="match status" value="1"/>
</dbReference>
<accession>A0A438FP63</accession>
<dbReference type="AlphaFoldDB" id="A0A438FP63"/>